<name>A0A7Y7IFF4_9MICC</name>
<dbReference type="PANTHER" id="PTHR36849:SF1">
    <property type="entry name" value="CYTOPLASMIC PROTEIN"/>
    <property type="match status" value="1"/>
</dbReference>
<keyword evidence="2" id="KW-1185">Reference proteome</keyword>
<accession>A0A7Y7IFF4</accession>
<dbReference type="PANTHER" id="PTHR36849">
    <property type="entry name" value="CYTOPLASMIC PROTEIN-RELATED"/>
    <property type="match status" value="1"/>
</dbReference>
<sequence length="118" mass="13424">MGTMRILRVYEEPGPDEYRILVDRLWPRGIRKDRVDVWLKDAGPSTEVRNAFGHVPEHFAAFVKDYRAELATNPAVDEIRALAKEHEKVVLLYSAKDHRQNQAAVLLDFLNGVDTPGA</sequence>
<comment type="caution">
    <text evidence="1">The sequence shown here is derived from an EMBL/GenBank/DDBJ whole genome shotgun (WGS) entry which is preliminary data.</text>
</comment>
<dbReference type="AlphaFoldDB" id="A0A7Y7IFF4"/>
<reference evidence="1 2" key="1">
    <citation type="submission" date="2020-02" db="EMBL/GenBank/DDBJ databases">
        <title>Genome sequence of strain AETb3-4.</title>
        <authorList>
            <person name="Gao J."/>
            <person name="Zhang X."/>
        </authorList>
    </citation>
    <scope>NUCLEOTIDE SEQUENCE [LARGE SCALE GENOMIC DNA]</scope>
    <source>
        <strain evidence="1 2">AETb3-4</strain>
    </source>
</reference>
<dbReference type="Pfam" id="PF22752">
    <property type="entry name" value="DUF488-N3i"/>
    <property type="match status" value="1"/>
</dbReference>
<dbReference type="EMBL" id="JAAMFM010000006">
    <property type="protein sequence ID" value="NVM94504.1"/>
    <property type="molecule type" value="Genomic_DNA"/>
</dbReference>
<proteinExistence type="predicted"/>
<organism evidence="1 2">
    <name type="scientific">Arthrobacter wenxiniae</name>
    <dbReference type="NCBI Taxonomy" id="2713570"/>
    <lineage>
        <taxon>Bacteria</taxon>
        <taxon>Bacillati</taxon>
        <taxon>Actinomycetota</taxon>
        <taxon>Actinomycetes</taxon>
        <taxon>Micrococcales</taxon>
        <taxon>Micrococcaceae</taxon>
        <taxon>Arthrobacter</taxon>
    </lineage>
</organism>
<evidence type="ECO:0000313" key="2">
    <source>
        <dbReference type="Proteomes" id="UP000543556"/>
    </source>
</evidence>
<dbReference type="Proteomes" id="UP000543556">
    <property type="component" value="Unassembled WGS sequence"/>
</dbReference>
<evidence type="ECO:0000313" key="1">
    <source>
        <dbReference type="EMBL" id="NVM94504.1"/>
    </source>
</evidence>
<dbReference type="RefSeq" id="WP_176634240.1">
    <property type="nucleotide sequence ID" value="NZ_JAAMFM010000006.1"/>
</dbReference>
<protein>
    <submittedName>
        <fullName evidence="1">DUF488 family protein</fullName>
    </submittedName>
</protein>
<dbReference type="InterPro" id="IPR052552">
    <property type="entry name" value="YeaO-like"/>
</dbReference>
<gene>
    <name evidence="1" type="ORF">G6034_06195</name>
</gene>